<evidence type="ECO:0000256" key="8">
    <source>
        <dbReference type="ARBA" id="ARBA00022842"/>
    </source>
</evidence>
<keyword evidence="5" id="KW-0479">Metal-binding</keyword>
<dbReference type="InterPro" id="IPR029119">
    <property type="entry name" value="MutY_C"/>
</dbReference>
<evidence type="ECO:0000256" key="15">
    <source>
        <dbReference type="ARBA" id="ARBA00041979"/>
    </source>
</evidence>
<dbReference type="Proteomes" id="UP001500392">
    <property type="component" value="Unassembled WGS sequence"/>
</dbReference>
<keyword evidence="4" id="KW-0235">DNA replication</keyword>
<keyword evidence="19" id="KW-1185">Reference proteome</keyword>
<evidence type="ECO:0000256" key="12">
    <source>
        <dbReference type="ARBA" id="ARBA00038905"/>
    </source>
</evidence>
<dbReference type="Gene3D" id="3.90.79.10">
    <property type="entry name" value="Nucleoside Triphosphate Pyrophosphohydrolase"/>
    <property type="match status" value="1"/>
</dbReference>
<feature type="domain" description="Nudix hydrolase" evidence="17">
    <location>
        <begin position="7"/>
        <end position="138"/>
    </location>
</feature>
<dbReference type="NCBIfam" id="TIGR00586">
    <property type="entry name" value="mutt"/>
    <property type="match status" value="1"/>
</dbReference>
<evidence type="ECO:0000256" key="5">
    <source>
        <dbReference type="ARBA" id="ARBA00022723"/>
    </source>
</evidence>
<keyword evidence="9" id="KW-0234">DNA repair</keyword>
<comment type="caution">
    <text evidence="18">The sequence shown here is derived from an EMBL/GenBank/DDBJ whole genome shotgun (WGS) entry which is preliminary data.</text>
</comment>
<organism evidence="18 19">
    <name type="scientific">Zhongshania borealis</name>
    <dbReference type="NCBI Taxonomy" id="889488"/>
    <lineage>
        <taxon>Bacteria</taxon>
        <taxon>Pseudomonadati</taxon>
        <taxon>Pseudomonadota</taxon>
        <taxon>Gammaproteobacteria</taxon>
        <taxon>Cellvibrionales</taxon>
        <taxon>Spongiibacteraceae</taxon>
        <taxon>Zhongshania</taxon>
    </lineage>
</organism>
<evidence type="ECO:0000256" key="2">
    <source>
        <dbReference type="ARBA" id="ARBA00005582"/>
    </source>
</evidence>
<dbReference type="SUPFAM" id="SSF55811">
    <property type="entry name" value="Nudix"/>
    <property type="match status" value="1"/>
</dbReference>
<gene>
    <name evidence="18" type="ORF">GCM10022414_34590</name>
</gene>
<comment type="similarity">
    <text evidence="2">Belongs to the Nudix hydrolase family.</text>
</comment>
<keyword evidence="3" id="KW-0515">Mutator protein</keyword>
<evidence type="ECO:0000256" key="13">
    <source>
        <dbReference type="ARBA" id="ARBA00040794"/>
    </source>
</evidence>
<dbReference type="PRINTS" id="PR01401">
    <property type="entry name" value="MUTATORMUTT"/>
</dbReference>
<dbReference type="InterPro" id="IPR020476">
    <property type="entry name" value="Nudix_hydrolase"/>
</dbReference>
<dbReference type="PANTHER" id="PTHR47707">
    <property type="entry name" value="8-OXO-DGTP DIPHOSPHATASE"/>
    <property type="match status" value="1"/>
</dbReference>
<dbReference type="EMBL" id="BAABDM010000011">
    <property type="protein sequence ID" value="GAA4105227.1"/>
    <property type="molecule type" value="Genomic_DNA"/>
</dbReference>
<dbReference type="RefSeq" id="WP_344938486.1">
    <property type="nucleotide sequence ID" value="NZ_BAABDM010000011.1"/>
</dbReference>
<comment type="catalytic activity">
    <reaction evidence="11">
        <text>8-oxo-GTP + H2O = 8-oxo-GMP + diphosphate + H(+)</text>
        <dbReference type="Rhea" id="RHEA:67616"/>
        <dbReference type="ChEBI" id="CHEBI:15377"/>
        <dbReference type="ChEBI" id="CHEBI:15378"/>
        <dbReference type="ChEBI" id="CHEBI:33019"/>
        <dbReference type="ChEBI" id="CHEBI:143553"/>
        <dbReference type="ChEBI" id="CHEBI:145694"/>
    </reaction>
</comment>
<dbReference type="PRINTS" id="PR00502">
    <property type="entry name" value="NUDIXFAMILY"/>
</dbReference>
<evidence type="ECO:0000313" key="18">
    <source>
        <dbReference type="EMBL" id="GAA4105227.1"/>
    </source>
</evidence>
<evidence type="ECO:0000256" key="4">
    <source>
        <dbReference type="ARBA" id="ARBA00022705"/>
    </source>
</evidence>
<evidence type="ECO:0000313" key="19">
    <source>
        <dbReference type="Proteomes" id="UP001500392"/>
    </source>
</evidence>
<reference evidence="19" key="1">
    <citation type="journal article" date="2019" name="Int. J. Syst. Evol. Microbiol.">
        <title>The Global Catalogue of Microorganisms (GCM) 10K type strain sequencing project: providing services to taxonomists for standard genome sequencing and annotation.</title>
        <authorList>
            <consortium name="The Broad Institute Genomics Platform"/>
            <consortium name="The Broad Institute Genome Sequencing Center for Infectious Disease"/>
            <person name="Wu L."/>
            <person name="Ma J."/>
        </authorList>
    </citation>
    <scope>NUCLEOTIDE SEQUENCE [LARGE SCALE GENOMIC DNA]</scope>
    <source>
        <strain evidence="19">JCM 17304</strain>
    </source>
</reference>
<dbReference type="PROSITE" id="PS00893">
    <property type="entry name" value="NUDIX_BOX"/>
    <property type="match status" value="1"/>
</dbReference>
<keyword evidence="8" id="KW-0460">Magnesium</keyword>
<dbReference type="PROSITE" id="PS51462">
    <property type="entry name" value="NUDIX"/>
    <property type="match status" value="1"/>
</dbReference>
<dbReference type="PANTHER" id="PTHR47707:SF1">
    <property type="entry name" value="NUDIX HYDROLASE FAMILY PROTEIN"/>
    <property type="match status" value="1"/>
</dbReference>
<evidence type="ECO:0000256" key="6">
    <source>
        <dbReference type="ARBA" id="ARBA00022763"/>
    </source>
</evidence>
<protein>
    <recommendedName>
        <fullName evidence="13">8-oxo-dGTP diphosphatase</fullName>
        <ecNumber evidence="12">3.6.1.55</ecNumber>
    </recommendedName>
    <alternativeName>
        <fullName evidence="16">7,8-dihydro-8-oxoguanine-triphosphatase</fullName>
    </alternativeName>
    <alternativeName>
        <fullName evidence="15">Mutator protein MutT</fullName>
    </alternativeName>
    <alternativeName>
        <fullName evidence="14">dGTP pyrophosphohydrolase</fullName>
    </alternativeName>
</protein>
<evidence type="ECO:0000256" key="10">
    <source>
        <dbReference type="ARBA" id="ARBA00035861"/>
    </source>
</evidence>
<keyword evidence="6" id="KW-0227">DNA damage</keyword>
<dbReference type="EC" id="3.6.1.55" evidence="12"/>
<evidence type="ECO:0000256" key="16">
    <source>
        <dbReference type="ARBA" id="ARBA00042798"/>
    </source>
</evidence>
<evidence type="ECO:0000256" key="9">
    <source>
        <dbReference type="ARBA" id="ARBA00023204"/>
    </source>
</evidence>
<evidence type="ECO:0000256" key="1">
    <source>
        <dbReference type="ARBA" id="ARBA00001946"/>
    </source>
</evidence>
<dbReference type="CDD" id="cd03425">
    <property type="entry name" value="NUDIX_MutT_NudA_like"/>
    <property type="match status" value="1"/>
</dbReference>
<name>A0ABP7X5M6_9GAMM</name>
<dbReference type="InterPro" id="IPR020084">
    <property type="entry name" value="NUDIX_hydrolase_CS"/>
</dbReference>
<comment type="catalytic activity">
    <reaction evidence="10">
        <text>8-oxo-dGTP + H2O = 8-oxo-dGMP + diphosphate + H(+)</text>
        <dbReference type="Rhea" id="RHEA:31575"/>
        <dbReference type="ChEBI" id="CHEBI:15377"/>
        <dbReference type="ChEBI" id="CHEBI:15378"/>
        <dbReference type="ChEBI" id="CHEBI:33019"/>
        <dbReference type="ChEBI" id="CHEBI:63224"/>
        <dbReference type="ChEBI" id="CHEBI:77896"/>
        <dbReference type="EC" id="3.6.1.55"/>
    </reaction>
</comment>
<comment type="cofactor">
    <cofactor evidence="1">
        <name>Mg(2+)</name>
        <dbReference type="ChEBI" id="CHEBI:18420"/>
    </cofactor>
</comment>
<evidence type="ECO:0000256" key="7">
    <source>
        <dbReference type="ARBA" id="ARBA00022801"/>
    </source>
</evidence>
<dbReference type="InterPro" id="IPR003561">
    <property type="entry name" value="Mutator_MutT"/>
</dbReference>
<dbReference type="InterPro" id="IPR000086">
    <property type="entry name" value="NUDIX_hydrolase_dom"/>
</dbReference>
<sequence>MPNTAANKRVHVAVGVIVNSLGDILIARRASDAHQGGLWEFPGGKVEVGEGVREALARELNEELGILIELDSCRSLIEISHDYSDKVVLLDVWRVTQFRGEPEGREGQPLRWVSPQSLSDYAFPAANTAIVDAIQSAETV</sequence>
<accession>A0ABP7X5M6</accession>
<evidence type="ECO:0000256" key="11">
    <source>
        <dbReference type="ARBA" id="ARBA00036904"/>
    </source>
</evidence>
<dbReference type="Pfam" id="PF14815">
    <property type="entry name" value="NUDIX_4"/>
    <property type="match status" value="1"/>
</dbReference>
<keyword evidence="7" id="KW-0378">Hydrolase</keyword>
<dbReference type="InterPro" id="IPR047127">
    <property type="entry name" value="MutT-like"/>
</dbReference>
<evidence type="ECO:0000259" key="17">
    <source>
        <dbReference type="PROSITE" id="PS51462"/>
    </source>
</evidence>
<evidence type="ECO:0000256" key="3">
    <source>
        <dbReference type="ARBA" id="ARBA00022457"/>
    </source>
</evidence>
<proteinExistence type="inferred from homology"/>
<evidence type="ECO:0000256" key="14">
    <source>
        <dbReference type="ARBA" id="ARBA00041592"/>
    </source>
</evidence>
<dbReference type="InterPro" id="IPR015797">
    <property type="entry name" value="NUDIX_hydrolase-like_dom_sf"/>
</dbReference>